<dbReference type="Gene3D" id="3.40.50.200">
    <property type="entry name" value="Peptidase S8/S53 domain"/>
    <property type="match status" value="1"/>
</dbReference>
<feature type="domain" description="Peptidase S8/S53" evidence="8">
    <location>
        <begin position="122"/>
        <end position="402"/>
    </location>
</feature>
<sequence>MDIVSALIMSSAIKNLYPKSKIDSRLLKKATIYRSECVSAIVYSNLPYETLKKRIETIGGTIKYELPIINGWAVNIPCNKLSSVASNRGIKFIAEDSTVKMQLNIATQEIKSKEVNEQGYTGKGVTIAFLDTGIYPHADFTKPKNRIIAFHDIVNGKKNPYDDNGHGTHVAGDAAGSGYMSSGKYKGVASEANIVSVKVLDSRGSGSTSDILTGMQWILDNKDKYKIRIVSLSIGETPSLPPFLDPLVKGVDKLWRKGIVVVVAAGNSGPALNSITSPGNSMNVITVGAVDDKRTVDVSDDEIANFSGRGSAFLLKPDIVAPGVKIVSTASGNVPLSTDDNILLNKPYRTASGTSMATPIVAGAAALLIEKNPSLTNNQIKNILKSTSTNIDHYRYYSQGYGMINVEMALKKV</sequence>
<dbReference type="Gene3D" id="3.30.70.80">
    <property type="entry name" value="Peptidase S8 propeptide/proteinase inhibitor I9"/>
    <property type="match status" value="1"/>
</dbReference>
<feature type="active site" description="Charge relay system" evidence="5 6">
    <location>
        <position position="355"/>
    </location>
</feature>
<evidence type="ECO:0000256" key="7">
    <source>
        <dbReference type="RuleBase" id="RU003355"/>
    </source>
</evidence>
<dbReference type="PRINTS" id="PR00723">
    <property type="entry name" value="SUBTILISIN"/>
</dbReference>
<dbReference type="InterPro" id="IPR022398">
    <property type="entry name" value="Peptidase_S8_His-AS"/>
</dbReference>
<dbReference type="InterPro" id="IPR015500">
    <property type="entry name" value="Peptidase_S8_subtilisin-rel"/>
</dbReference>
<dbReference type="InterPro" id="IPR023828">
    <property type="entry name" value="Peptidase_S8_Ser-AS"/>
</dbReference>
<dbReference type="PANTHER" id="PTHR43806:SF65">
    <property type="entry name" value="SERINE PROTEASE APRX"/>
    <property type="match status" value="1"/>
</dbReference>
<evidence type="ECO:0000259" key="8">
    <source>
        <dbReference type="Pfam" id="PF00082"/>
    </source>
</evidence>
<dbReference type="GO" id="GO:0004252">
    <property type="term" value="F:serine-type endopeptidase activity"/>
    <property type="evidence" value="ECO:0007669"/>
    <property type="project" value="UniProtKB-UniRule"/>
</dbReference>
<organism evidence="9 10">
    <name type="scientific">Thermoanaerobacterium thermosaccharolyticum</name>
    <name type="common">Clostridium thermosaccharolyticum</name>
    <dbReference type="NCBI Taxonomy" id="1517"/>
    <lineage>
        <taxon>Bacteria</taxon>
        <taxon>Bacillati</taxon>
        <taxon>Bacillota</taxon>
        <taxon>Clostridia</taxon>
        <taxon>Thermoanaerobacterales</taxon>
        <taxon>Thermoanaerobacteraceae</taxon>
        <taxon>Thermoanaerobacterium</taxon>
    </lineage>
</organism>
<dbReference type="InterPro" id="IPR000209">
    <property type="entry name" value="Peptidase_S8/S53_dom"/>
</dbReference>
<dbReference type="Pfam" id="PF00082">
    <property type="entry name" value="Peptidase_S8"/>
    <property type="match status" value="1"/>
</dbReference>
<dbReference type="PROSITE" id="PS00138">
    <property type="entry name" value="SUBTILASE_SER"/>
    <property type="match status" value="1"/>
</dbReference>
<evidence type="ECO:0000256" key="3">
    <source>
        <dbReference type="ARBA" id="ARBA00022801"/>
    </source>
</evidence>
<evidence type="ECO:0000256" key="2">
    <source>
        <dbReference type="ARBA" id="ARBA00022670"/>
    </source>
</evidence>
<dbReference type="EMBL" id="CP016893">
    <property type="protein sequence ID" value="AST56785.1"/>
    <property type="molecule type" value="Genomic_DNA"/>
</dbReference>
<dbReference type="PROSITE" id="PS51892">
    <property type="entry name" value="SUBTILASE"/>
    <property type="match status" value="1"/>
</dbReference>
<name>A0A223HWW6_THETR</name>
<dbReference type="InterPro" id="IPR036852">
    <property type="entry name" value="Peptidase_S8/S53_dom_sf"/>
</dbReference>
<dbReference type="AlphaFoldDB" id="A0A223HWW6"/>
<comment type="similarity">
    <text evidence="1 6 7">Belongs to the peptidase S8 family.</text>
</comment>
<dbReference type="SUPFAM" id="SSF54897">
    <property type="entry name" value="Protease propeptides/inhibitors"/>
    <property type="match status" value="1"/>
</dbReference>
<dbReference type="CDD" id="cd07487">
    <property type="entry name" value="Peptidases_S8_1"/>
    <property type="match status" value="1"/>
</dbReference>
<dbReference type="PROSITE" id="PS00137">
    <property type="entry name" value="SUBTILASE_HIS"/>
    <property type="match status" value="1"/>
</dbReference>
<evidence type="ECO:0000313" key="9">
    <source>
        <dbReference type="EMBL" id="AST56785.1"/>
    </source>
</evidence>
<dbReference type="InterPro" id="IPR023827">
    <property type="entry name" value="Peptidase_S8_Asp-AS"/>
</dbReference>
<evidence type="ECO:0000256" key="5">
    <source>
        <dbReference type="PIRSR" id="PIRSR615500-1"/>
    </source>
</evidence>
<protein>
    <submittedName>
        <fullName evidence="9">Peptidase S8</fullName>
    </submittedName>
</protein>
<dbReference type="InterPro" id="IPR037045">
    <property type="entry name" value="S8pro/Inhibitor_I9_sf"/>
</dbReference>
<evidence type="ECO:0000256" key="1">
    <source>
        <dbReference type="ARBA" id="ARBA00011073"/>
    </source>
</evidence>
<accession>A0A223HWW6</accession>
<feature type="active site" description="Charge relay system" evidence="5 6">
    <location>
        <position position="131"/>
    </location>
</feature>
<dbReference type="GO" id="GO:0006508">
    <property type="term" value="P:proteolysis"/>
    <property type="evidence" value="ECO:0007669"/>
    <property type="project" value="UniProtKB-KW"/>
</dbReference>
<dbReference type="SUPFAM" id="SSF52743">
    <property type="entry name" value="Subtilisin-like"/>
    <property type="match status" value="1"/>
</dbReference>
<evidence type="ECO:0000256" key="4">
    <source>
        <dbReference type="ARBA" id="ARBA00022825"/>
    </source>
</evidence>
<reference evidence="9 10" key="1">
    <citation type="submission" date="2016-08" db="EMBL/GenBank/DDBJ databases">
        <title>A novel genetic cassette of butanologenic Thermoanaerobacterium thermosaccharolyticum that directly convert cellulose to butanol.</title>
        <authorList>
            <person name="Li T."/>
            <person name="He J."/>
        </authorList>
    </citation>
    <scope>NUCLEOTIDE SEQUENCE [LARGE SCALE GENOMIC DNA]</scope>
    <source>
        <strain evidence="9 10">TG57</strain>
    </source>
</reference>
<dbReference type="PANTHER" id="PTHR43806">
    <property type="entry name" value="PEPTIDASE S8"/>
    <property type="match status" value="1"/>
</dbReference>
<keyword evidence="4 6" id="KW-0720">Serine protease</keyword>
<dbReference type="RefSeq" id="WP_094396855.1">
    <property type="nucleotide sequence ID" value="NZ_CP016893.1"/>
</dbReference>
<keyword evidence="3 6" id="KW-0378">Hydrolase</keyword>
<proteinExistence type="inferred from homology"/>
<dbReference type="Proteomes" id="UP000214975">
    <property type="component" value="Chromosome"/>
</dbReference>
<keyword evidence="2 6" id="KW-0645">Protease</keyword>
<dbReference type="InterPro" id="IPR050131">
    <property type="entry name" value="Peptidase_S8_subtilisin-like"/>
</dbReference>
<evidence type="ECO:0000256" key="6">
    <source>
        <dbReference type="PROSITE-ProRule" id="PRU01240"/>
    </source>
</evidence>
<dbReference type="PROSITE" id="PS00136">
    <property type="entry name" value="SUBTILASE_ASP"/>
    <property type="match status" value="1"/>
</dbReference>
<gene>
    <name evidence="9" type="ORF">Thert_00614</name>
</gene>
<evidence type="ECO:0000313" key="10">
    <source>
        <dbReference type="Proteomes" id="UP000214975"/>
    </source>
</evidence>
<feature type="active site" description="Charge relay system" evidence="5 6">
    <location>
        <position position="166"/>
    </location>
</feature>